<dbReference type="Proteomes" id="UP000232229">
    <property type="component" value="Chromosome"/>
</dbReference>
<gene>
    <name evidence="1" type="ORF">CK556_02260</name>
</gene>
<dbReference type="RefSeq" id="WP_027875673.1">
    <property type="nucleotide sequence ID" value="NZ_CP023173.1"/>
</dbReference>
<proteinExistence type="predicted"/>
<keyword evidence="2" id="KW-1185">Reference proteome</keyword>
<accession>A0A249SNI5</accession>
<evidence type="ECO:0000313" key="2">
    <source>
        <dbReference type="Proteomes" id="UP000232229"/>
    </source>
</evidence>
<reference evidence="1 2" key="1">
    <citation type="submission" date="2017-08" db="EMBL/GenBank/DDBJ databases">
        <title>Complete Genome Sequence of Mesoplasma chauliocola.</title>
        <authorList>
            <person name="Knight T.F.Jr."/>
            <person name="Citino T."/>
        </authorList>
    </citation>
    <scope>NUCLEOTIDE SEQUENCE [LARGE SCALE GENOMIC DNA]</scope>
    <source>
        <strain evidence="1 2">CHPA-2</strain>
    </source>
</reference>
<sequence length="206" mass="25003">MQVKNNIIENFQNTKMKKEQSSKVFGINFTWEFASLFEIISKPKFLKYLNMKYKNDFKNITLSKFNEITDELRSFIKQVDQTLWDYLLEIKNDKIIYNIYEEFLVFVYSSSKDFINDVLIEQIIFWNESLEIIQLNNKNFDSEKYFQFNIEKFKLNFQKFIFKKIKALLKEEPHNQVIGIVFQAYEQNIKDKEFELVNLKKLALIE</sequence>
<dbReference type="KEGG" id="mchc:CK556_02260"/>
<dbReference type="EMBL" id="CP023173">
    <property type="protein sequence ID" value="ASZ09172.1"/>
    <property type="molecule type" value="Genomic_DNA"/>
</dbReference>
<dbReference type="AlphaFoldDB" id="A0A249SNI5"/>
<protein>
    <submittedName>
        <fullName evidence="1">Uncharacterized protein</fullName>
    </submittedName>
</protein>
<organism evidence="1 2">
    <name type="scientific">Mesoplasma chauliocola</name>
    <dbReference type="NCBI Taxonomy" id="216427"/>
    <lineage>
        <taxon>Bacteria</taxon>
        <taxon>Bacillati</taxon>
        <taxon>Mycoplasmatota</taxon>
        <taxon>Mollicutes</taxon>
        <taxon>Entomoplasmatales</taxon>
        <taxon>Entomoplasmataceae</taxon>
        <taxon>Mesoplasma</taxon>
    </lineage>
</organism>
<name>A0A249SNI5_9MOLU</name>
<evidence type="ECO:0000313" key="1">
    <source>
        <dbReference type="EMBL" id="ASZ09172.1"/>
    </source>
</evidence>